<dbReference type="PANTHER" id="PTHR43350">
    <property type="entry name" value="NAD-DEPENDENT ALCOHOL DEHYDROGENASE"/>
    <property type="match status" value="1"/>
</dbReference>
<protein>
    <recommendedName>
        <fullName evidence="6">Alcohol dehydrogenase-like C-terminal domain-containing protein</fullName>
    </recommendedName>
</protein>
<accession>A0A6V2NVM4</accession>
<reference evidence="7" key="1">
    <citation type="submission" date="2021-01" db="EMBL/GenBank/DDBJ databases">
        <authorList>
            <person name="Corre E."/>
            <person name="Pelletier E."/>
            <person name="Niang G."/>
            <person name="Scheremetjew M."/>
            <person name="Finn R."/>
            <person name="Kale V."/>
            <person name="Holt S."/>
            <person name="Cochrane G."/>
            <person name="Meng A."/>
            <person name="Brown T."/>
            <person name="Cohen L."/>
        </authorList>
    </citation>
    <scope>NUCLEOTIDE SEQUENCE</scope>
    <source>
        <strain evidence="7">379</strain>
    </source>
</reference>
<dbReference type="GO" id="GO:0016491">
    <property type="term" value="F:oxidoreductase activity"/>
    <property type="evidence" value="ECO:0007669"/>
    <property type="project" value="UniProtKB-KW"/>
</dbReference>
<dbReference type="EMBL" id="HBIR01014672">
    <property type="protein sequence ID" value="CAE0539260.1"/>
    <property type="molecule type" value="Transcribed_RNA"/>
</dbReference>
<evidence type="ECO:0000256" key="5">
    <source>
        <dbReference type="ARBA" id="ARBA00023002"/>
    </source>
</evidence>
<feature type="domain" description="Alcohol dehydrogenase-like C-terminal" evidence="6">
    <location>
        <begin position="34"/>
        <end position="164"/>
    </location>
</feature>
<dbReference type="SUPFAM" id="SSF51735">
    <property type="entry name" value="NAD(P)-binding Rossmann-fold domains"/>
    <property type="match status" value="1"/>
</dbReference>
<proteinExistence type="inferred from homology"/>
<dbReference type="EMBL" id="HBIR01014675">
    <property type="protein sequence ID" value="CAE0539263.1"/>
    <property type="molecule type" value="Transcribed_RNA"/>
</dbReference>
<name>A0A6V2NVM4_EMIHU</name>
<sequence length="222" mass="23267">MALARMAANGVDAPVGQGEKKRGSRCFAVFGCTPLGLMAVGALRLLAGDAAVILAVDRSATRRELALRYEATQALAPDRAAEALRRLDSGRGFDGVVEASGTAEGLAASFALLAAGGTLASLSAHPTELVPLPMRACCEKSARLSFGTRRAAARRLFPTALKLLRAKRFPVREVVTHRYSIDEAQEAYEAAADEAGDASAVFLYPSGQAREGAARALYSSLD</sequence>
<dbReference type="AlphaFoldDB" id="A0A6V2NVM4"/>
<evidence type="ECO:0000259" key="6">
    <source>
        <dbReference type="Pfam" id="PF00107"/>
    </source>
</evidence>
<keyword evidence="3" id="KW-0479">Metal-binding</keyword>
<evidence type="ECO:0000256" key="3">
    <source>
        <dbReference type="ARBA" id="ARBA00022723"/>
    </source>
</evidence>
<dbReference type="Gene3D" id="3.90.180.10">
    <property type="entry name" value="Medium-chain alcohol dehydrogenases, catalytic domain"/>
    <property type="match status" value="1"/>
</dbReference>
<dbReference type="GO" id="GO:0046872">
    <property type="term" value="F:metal ion binding"/>
    <property type="evidence" value="ECO:0007669"/>
    <property type="project" value="UniProtKB-KW"/>
</dbReference>
<dbReference type="Gene3D" id="3.40.50.720">
    <property type="entry name" value="NAD(P)-binding Rossmann-like Domain"/>
    <property type="match status" value="1"/>
</dbReference>
<keyword evidence="4" id="KW-0862">Zinc</keyword>
<dbReference type="PANTHER" id="PTHR43350:SF19">
    <property type="entry name" value="D-GULOSIDE 3-DEHYDROGENASE"/>
    <property type="match status" value="1"/>
</dbReference>
<keyword evidence="5" id="KW-0560">Oxidoreductase</keyword>
<evidence type="ECO:0000256" key="4">
    <source>
        <dbReference type="ARBA" id="ARBA00022833"/>
    </source>
</evidence>
<gene>
    <name evidence="7" type="ORF">EHUX00137_LOCUS10849</name>
    <name evidence="8" type="ORF">EHUX00137_LOCUS10851</name>
</gene>
<evidence type="ECO:0000313" key="8">
    <source>
        <dbReference type="EMBL" id="CAE0539263.1"/>
    </source>
</evidence>
<evidence type="ECO:0000313" key="7">
    <source>
        <dbReference type="EMBL" id="CAE0539260.1"/>
    </source>
</evidence>
<comment type="similarity">
    <text evidence="2">Belongs to the zinc-containing alcohol dehydrogenase family.</text>
</comment>
<dbReference type="InterPro" id="IPR013149">
    <property type="entry name" value="ADH-like_C"/>
</dbReference>
<organism evidence="7">
    <name type="scientific">Emiliania huxleyi</name>
    <name type="common">Coccolithophore</name>
    <name type="synonym">Pontosphaera huxleyi</name>
    <dbReference type="NCBI Taxonomy" id="2903"/>
    <lineage>
        <taxon>Eukaryota</taxon>
        <taxon>Haptista</taxon>
        <taxon>Haptophyta</taxon>
        <taxon>Prymnesiophyceae</taxon>
        <taxon>Isochrysidales</taxon>
        <taxon>Noelaerhabdaceae</taxon>
        <taxon>Emiliania</taxon>
    </lineage>
</organism>
<evidence type="ECO:0000256" key="2">
    <source>
        <dbReference type="ARBA" id="ARBA00008072"/>
    </source>
</evidence>
<dbReference type="InterPro" id="IPR036291">
    <property type="entry name" value="NAD(P)-bd_dom_sf"/>
</dbReference>
<evidence type="ECO:0000256" key="1">
    <source>
        <dbReference type="ARBA" id="ARBA00001947"/>
    </source>
</evidence>
<dbReference type="Pfam" id="PF00107">
    <property type="entry name" value="ADH_zinc_N"/>
    <property type="match status" value="1"/>
</dbReference>
<comment type="cofactor">
    <cofactor evidence="1">
        <name>Zn(2+)</name>
        <dbReference type="ChEBI" id="CHEBI:29105"/>
    </cofactor>
</comment>